<keyword evidence="4" id="KW-1185">Reference proteome</keyword>
<sequence length="236" mass="26973">MCIQFNLQILYVTQSIDSKSCIKILRYTSQSQRLFQILQQTVFSSSYLLAIYHSFSHQHAEFCFASSCEDLLNKNRNNRCWNDIKYKGYMSNQYELPEHALRNLQEQIGVLTEMLSIDKINMCNIWPADGCSTPETCTYYQQCSQSCNSKCLYNSGNFTRILEPDMYLGDSIPTTFPLNGMLYCDYSAQKLSIGASVGIAIGVIIAVVIIIVVLFAFKRNSGRPNKNQKQMKNSYI</sequence>
<dbReference type="AlphaFoldDB" id="A0AA86QNC6"/>
<evidence type="ECO:0000313" key="4">
    <source>
        <dbReference type="Proteomes" id="UP001642409"/>
    </source>
</evidence>
<comment type="caution">
    <text evidence="2">The sequence shown here is derived from an EMBL/GenBank/DDBJ whole genome shotgun (WGS) entry which is preliminary data.</text>
</comment>
<evidence type="ECO:0000313" key="3">
    <source>
        <dbReference type="EMBL" id="CAL6031513.1"/>
    </source>
</evidence>
<keyword evidence="1" id="KW-1133">Transmembrane helix</keyword>
<accession>A0AA86QNC6</accession>
<gene>
    <name evidence="3" type="ORF">HINF_LOCUS34038</name>
    <name evidence="2" type="ORF">HINF_LOCUS50466</name>
</gene>
<dbReference type="EMBL" id="CATOUU010000960">
    <property type="protein sequence ID" value="CAI9962821.1"/>
    <property type="molecule type" value="Genomic_DNA"/>
</dbReference>
<evidence type="ECO:0000313" key="2">
    <source>
        <dbReference type="EMBL" id="CAI9962821.1"/>
    </source>
</evidence>
<feature type="transmembrane region" description="Helical" evidence="1">
    <location>
        <begin position="193"/>
        <end position="217"/>
    </location>
</feature>
<keyword evidence="1" id="KW-0812">Transmembrane</keyword>
<name>A0AA86QNC6_9EUKA</name>
<dbReference type="EMBL" id="CAXDID020000120">
    <property type="protein sequence ID" value="CAL6031513.1"/>
    <property type="molecule type" value="Genomic_DNA"/>
</dbReference>
<reference evidence="2" key="1">
    <citation type="submission" date="2023-06" db="EMBL/GenBank/DDBJ databases">
        <authorList>
            <person name="Kurt Z."/>
        </authorList>
    </citation>
    <scope>NUCLEOTIDE SEQUENCE</scope>
</reference>
<organism evidence="2">
    <name type="scientific">Hexamita inflata</name>
    <dbReference type="NCBI Taxonomy" id="28002"/>
    <lineage>
        <taxon>Eukaryota</taxon>
        <taxon>Metamonada</taxon>
        <taxon>Diplomonadida</taxon>
        <taxon>Hexamitidae</taxon>
        <taxon>Hexamitinae</taxon>
        <taxon>Hexamita</taxon>
    </lineage>
</organism>
<keyword evidence="1" id="KW-0472">Membrane</keyword>
<evidence type="ECO:0000256" key="1">
    <source>
        <dbReference type="SAM" id="Phobius"/>
    </source>
</evidence>
<protein>
    <submittedName>
        <fullName evidence="3">Hypothetical_protein</fullName>
    </submittedName>
</protein>
<proteinExistence type="predicted"/>
<dbReference type="Proteomes" id="UP001642409">
    <property type="component" value="Unassembled WGS sequence"/>
</dbReference>
<reference evidence="3 4" key="2">
    <citation type="submission" date="2024-07" db="EMBL/GenBank/DDBJ databases">
        <authorList>
            <person name="Akdeniz Z."/>
        </authorList>
    </citation>
    <scope>NUCLEOTIDE SEQUENCE [LARGE SCALE GENOMIC DNA]</scope>
</reference>